<dbReference type="GO" id="GO:0003700">
    <property type="term" value="F:DNA-binding transcription factor activity"/>
    <property type="evidence" value="ECO:0007669"/>
    <property type="project" value="InterPro"/>
</dbReference>
<evidence type="ECO:0000256" key="1">
    <source>
        <dbReference type="ARBA" id="ARBA00023015"/>
    </source>
</evidence>
<feature type="domain" description="HTH gntR-type" evidence="5">
    <location>
        <begin position="41"/>
        <end position="111"/>
    </location>
</feature>
<keyword evidence="7" id="KW-1185">Reference proteome</keyword>
<keyword evidence="3" id="KW-0804">Transcription</keyword>
<dbReference type="SMART" id="SM00895">
    <property type="entry name" value="FCD"/>
    <property type="match status" value="1"/>
</dbReference>
<dbReference type="Gene3D" id="1.20.120.530">
    <property type="entry name" value="GntR ligand-binding domain-like"/>
    <property type="match status" value="1"/>
</dbReference>
<dbReference type="Proteomes" id="UP001162834">
    <property type="component" value="Chromosome"/>
</dbReference>
<organism evidence="6 7">
    <name type="scientific">Capillimicrobium parvum</name>
    <dbReference type="NCBI Taxonomy" id="2884022"/>
    <lineage>
        <taxon>Bacteria</taxon>
        <taxon>Bacillati</taxon>
        <taxon>Actinomycetota</taxon>
        <taxon>Thermoleophilia</taxon>
        <taxon>Solirubrobacterales</taxon>
        <taxon>Capillimicrobiaceae</taxon>
        <taxon>Capillimicrobium</taxon>
    </lineage>
</organism>
<keyword evidence="1" id="KW-0805">Transcription regulation</keyword>
<dbReference type="RefSeq" id="WP_259314499.1">
    <property type="nucleotide sequence ID" value="NZ_CP087164.1"/>
</dbReference>
<accession>A0A9E6XUU4</accession>
<evidence type="ECO:0000256" key="4">
    <source>
        <dbReference type="SAM" id="MobiDB-lite"/>
    </source>
</evidence>
<evidence type="ECO:0000256" key="3">
    <source>
        <dbReference type="ARBA" id="ARBA00023163"/>
    </source>
</evidence>
<sequence>MQRATRAGAANGAPKPKPKAAGKGRARADKADGAVARKPGRRLAEVVADRIEEDIVARGWPVGEVLGSEADLIERFGVSRAVFREAVRIVEHHNVARMRRGPGGGLIVTEPDPRAVQNAMALYLRYKGVGREVLFEARAALEIAAVASATERITEEGIARLREVLDTEEREGERAVAEAHTHHLHVVIAELTGNPAMAMFIEVLNRLNEEMILAEIEAGHREVLSVAAADYHKAHVAIVDAIASGDAALAQHRMRRHLDAILEYLH</sequence>
<dbReference type="PANTHER" id="PTHR43537:SF5">
    <property type="entry name" value="UXU OPERON TRANSCRIPTIONAL REGULATOR"/>
    <property type="match status" value="1"/>
</dbReference>
<evidence type="ECO:0000313" key="7">
    <source>
        <dbReference type="Proteomes" id="UP001162834"/>
    </source>
</evidence>
<dbReference type="InterPro" id="IPR036388">
    <property type="entry name" value="WH-like_DNA-bd_sf"/>
</dbReference>
<gene>
    <name evidence="6" type="primary">nanR_3</name>
    <name evidence="6" type="ORF">DSM104329_01215</name>
</gene>
<dbReference type="InterPro" id="IPR011711">
    <property type="entry name" value="GntR_C"/>
</dbReference>
<name>A0A9E6XUU4_9ACTN</name>
<dbReference type="AlphaFoldDB" id="A0A9E6XUU4"/>
<evidence type="ECO:0000256" key="2">
    <source>
        <dbReference type="ARBA" id="ARBA00023125"/>
    </source>
</evidence>
<dbReference type="InterPro" id="IPR008920">
    <property type="entry name" value="TF_FadR/GntR_C"/>
</dbReference>
<feature type="region of interest" description="Disordered" evidence="4">
    <location>
        <begin position="1"/>
        <end position="35"/>
    </location>
</feature>
<dbReference type="GO" id="GO:0003677">
    <property type="term" value="F:DNA binding"/>
    <property type="evidence" value="ECO:0007669"/>
    <property type="project" value="UniProtKB-KW"/>
</dbReference>
<keyword evidence="2" id="KW-0238">DNA-binding</keyword>
<dbReference type="Pfam" id="PF07729">
    <property type="entry name" value="FCD"/>
    <property type="match status" value="1"/>
</dbReference>
<dbReference type="InterPro" id="IPR036390">
    <property type="entry name" value="WH_DNA-bd_sf"/>
</dbReference>
<dbReference type="Gene3D" id="1.10.10.10">
    <property type="entry name" value="Winged helix-like DNA-binding domain superfamily/Winged helix DNA-binding domain"/>
    <property type="match status" value="1"/>
</dbReference>
<dbReference type="Pfam" id="PF00392">
    <property type="entry name" value="GntR"/>
    <property type="match status" value="1"/>
</dbReference>
<protein>
    <submittedName>
        <fullName evidence="6">HTH-type transcriptional repressor NanR</fullName>
    </submittedName>
</protein>
<dbReference type="SMART" id="SM00345">
    <property type="entry name" value="HTH_GNTR"/>
    <property type="match status" value="1"/>
</dbReference>
<dbReference type="InterPro" id="IPR000524">
    <property type="entry name" value="Tscrpt_reg_HTH_GntR"/>
</dbReference>
<feature type="compositionally biased region" description="Low complexity" evidence="4">
    <location>
        <begin position="1"/>
        <end position="15"/>
    </location>
</feature>
<dbReference type="EMBL" id="CP087164">
    <property type="protein sequence ID" value="UGS34833.1"/>
    <property type="molecule type" value="Genomic_DNA"/>
</dbReference>
<dbReference type="SUPFAM" id="SSF48008">
    <property type="entry name" value="GntR ligand-binding domain-like"/>
    <property type="match status" value="1"/>
</dbReference>
<proteinExistence type="predicted"/>
<dbReference type="KEGG" id="sbae:DSM104329_01215"/>
<evidence type="ECO:0000313" key="6">
    <source>
        <dbReference type="EMBL" id="UGS34833.1"/>
    </source>
</evidence>
<reference evidence="6" key="1">
    <citation type="journal article" date="2022" name="Int. J. Syst. Evol. Microbiol.">
        <title>Pseudomonas aegrilactucae sp. nov. and Pseudomonas morbosilactucae sp. nov., pathogens causing bacterial rot of lettuce in Japan.</title>
        <authorList>
            <person name="Sawada H."/>
            <person name="Fujikawa T."/>
            <person name="Satou M."/>
        </authorList>
    </citation>
    <scope>NUCLEOTIDE SEQUENCE</scope>
    <source>
        <strain evidence="6">0166_1</strain>
    </source>
</reference>
<dbReference type="SUPFAM" id="SSF46785">
    <property type="entry name" value="Winged helix' DNA-binding domain"/>
    <property type="match status" value="1"/>
</dbReference>
<evidence type="ECO:0000259" key="5">
    <source>
        <dbReference type="PROSITE" id="PS50949"/>
    </source>
</evidence>
<dbReference type="PROSITE" id="PS50949">
    <property type="entry name" value="HTH_GNTR"/>
    <property type="match status" value="1"/>
</dbReference>
<feature type="compositionally biased region" description="Basic residues" evidence="4">
    <location>
        <begin position="16"/>
        <end position="25"/>
    </location>
</feature>
<dbReference type="PANTHER" id="PTHR43537">
    <property type="entry name" value="TRANSCRIPTIONAL REGULATOR, GNTR FAMILY"/>
    <property type="match status" value="1"/>
</dbReference>